<dbReference type="Pfam" id="PF03106">
    <property type="entry name" value="WRKY"/>
    <property type="match status" value="2"/>
</dbReference>
<feature type="region of interest" description="Disordered" evidence="7">
    <location>
        <begin position="274"/>
        <end position="315"/>
    </location>
</feature>
<dbReference type="FunFam" id="2.20.25.80:FF:000006">
    <property type="entry name" value="WRKY transcription factor"/>
    <property type="match status" value="2"/>
</dbReference>
<evidence type="ECO:0000256" key="4">
    <source>
        <dbReference type="ARBA" id="ARBA00023125"/>
    </source>
</evidence>
<feature type="region of interest" description="Disordered" evidence="7">
    <location>
        <begin position="435"/>
        <end position="481"/>
    </location>
</feature>
<proteinExistence type="predicted"/>
<dbReference type="GO" id="GO:0005634">
    <property type="term" value="C:nucleus"/>
    <property type="evidence" value="ECO:0007669"/>
    <property type="project" value="UniProtKB-SubCell"/>
</dbReference>
<dbReference type="InterPro" id="IPR036576">
    <property type="entry name" value="WRKY_dom_sf"/>
</dbReference>
<feature type="domain" description="WRKY" evidence="8">
    <location>
        <begin position="163"/>
        <end position="220"/>
    </location>
</feature>
<gene>
    <name evidence="9" type="ORF">FCM35_KLT08930</name>
</gene>
<evidence type="ECO:0000256" key="3">
    <source>
        <dbReference type="ARBA" id="ARBA00023015"/>
    </source>
</evidence>
<dbReference type="SUPFAM" id="SSF118290">
    <property type="entry name" value="WRKY DNA-binding domain"/>
    <property type="match status" value="2"/>
</dbReference>
<comment type="caution">
    <text evidence="9">The sequence shown here is derived from an EMBL/GenBank/DDBJ whole genome shotgun (WGS) entry which is preliminary data.</text>
</comment>
<feature type="compositionally biased region" description="Basic and acidic residues" evidence="7">
    <location>
        <begin position="283"/>
        <end position="295"/>
    </location>
</feature>
<evidence type="ECO:0000313" key="9">
    <source>
        <dbReference type="EMBL" id="KAF3325850.1"/>
    </source>
</evidence>
<evidence type="ECO:0000256" key="2">
    <source>
        <dbReference type="ARBA" id="ARBA00022737"/>
    </source>
</evidence>
<dbReference type="InterPro" id="IPR044810">
    <property type="entry name" value="WRKY_plant"/>
</dbReference>
<comment type="subcellular location">
    <subcellularLocation>
        <location evidence="1">Nucleus</location>
    </subcellularLocation>
</comment>
<feature type="region of interest" description="Disordered" evidence="7">
    <location>
        <begin position="1"/>
        <end position="45"/>
    </location>
</feature>
<sequence length="481" mass="51447">MPEDFPNRPTSPSPLTSDEVADLGGSTATLDGDTPQKGVKAAEGSGDVKTFSQLLAGAMAGSQKGAAPGAESSSDAVVAVPVVPVASVVPSPGFLIETSGFGGQFAMSHQVALATVTAQAQMHLHSPKPSSSSSELPATPVAHFTEPSTPRSANSIVNASTGDGFNWRKYGQKQVKSSDNSRSYYRCTNSSCLAKKKVEHCPDGRVVEITYRGLHNHEPPQKTRFYKVKGMSDSIEKEPPMPLVLTSDEPEASIDTSCKALVVRKEESGEQQLYCSSDCEGDPGGKAEEDREEPHPKKRITANQSSTHSSPIPVPAPVLRTVREQKIIVQNPGQVSDGYRWRKYGQKIVKGNPNPRSYYRCTFEGCPVRKHVEKAPDDSKNVVVTYEGKHNHDIPSKLLLDSPRTSGTANPPMPKPDVPSKSDVKLAKEVELGGDKMIESAHTLLSMSCNSSSSSGDNNSEETKAPALKDNPSSAVQVKNS</sequence>
<keyword evidence="5" id="KW-0804">Transcription</keyword>
<feature type="region of interest" description="Disordered" evidence="7">
    <location>
        <begin position="393"/>
        <end position="423"/>
    </location>
</feature>
<feature type="compositionally biased region" description="Low complexity" evidence="7">
    <location>
        <begin position="123"/>
        <end position="134"/>
    </location>
</feature>
<dbReference type="PANTHER" id="PTHR31221">
    <property type="entry name" value="WRKY TRANSCRIPTION FACTOR PROTEIN 1-RELATED"/>
    <property type="match status" value="1"/>
</dbReference>
<dbReference type="SMART" id="SM00774">
    <property type="entry name" value="WRKY"/>
    <property type="match status" value="2"/>
</dbReference>
<keyword evidence="4" id="KW-0238">DNA-binding</keyword>
<keyword evidence="6" id="KW-0539">Nucleus</keyword>
<evidence type="ECO:0000256" key="5">
    <source>
        <dbReference type="ARBA" id="ARBA00023163"/>
    </source>
</evidence>
<organism evidence="9 10">
    <name type="scientific">Carex littledalei</name>
    <dbReference type="NCBI Taxonomy" id="544730"/>
    <lineage>
        <taxon>Eukaryota</taxon>
        <taxon>Viridiplantae</taxon>
        <taxon>Streptophyta</taxon>
        <taxon>Embryophyta</taxon>
        <taxon>Tracheophyta</taxon>
        <taxon>Spermatophyta</taxon>
        <taxon>Magnoliopsida</taxon>
        <taxon>Liliopsida</taxon>
        <taxon>Poales</taxon>
        <taxon>Cyperaceae</taxon>
        <taxon>Cyperoideae</taxon>
        <taxon>Cariceae</taxon>
        <taxon>Carex</taxon>
        <taxon>Carex subgen. Euthyceras</taxon>
    </lineage>
</organism>
<feature type="region of interest" description="Disordered" evidence="7">
    <location>
        <begin position="123"/>
        <end position="157"/>
    </location>
</feature>
<dbReference type="GO" id="GO:0043565">
    <property type="term" value="F:sequence-specific DNA binding"/>
    <property type="evidence" value="ECO:0007669"/>
    <property type="project" value="InterPro"/>
</dbReference>
<dbReference type="PROSITE" id="PS50811">
    <property type="entry name" value="WRKY"/>
    <property type="match status" value="2"/>
</dbReference>
<protein>
    <submittedName>
        <fullName evidence="9">Putative WRKY transcription factor 4 isoform X1</fullName>
    </submittedName>
</protein>
<feature type="domain" description="WRKY" evidence="8">
    <location>
        <begin position="330"/>
        <end position="395"/>
    </location>
</feature>
<dbReference type="OrthoDB" id="764896at2759"/>
<feature type="compositionally biased region" description="Low complexity" evidence="7">
    <location>
        <begin position="446"/>
        <end position="458"/>
    </location>
</feature>
<name>A0A833QIF6_9POAL</name>
<dbReference type="PANTHER" id="PTHR31221:SF309">
    <property type="entry name" value="WRKY TRANSCRIPTION FACTOR 32-RELATED"/>
    <property type="match status" value="1"/>
</dbReference>
<evidence type="ECO:0000259" key="8">
    <source>
        <dbReference type="PROSITE" id="PS50811"/>
    </source>
</evidence>
<keyword evidence="2" id="KW-0677">Repeat</keyword>
<dbReference type="Gene3D" id="2.20.25.80">
    <property type="entry name" value="WRKY domain"/>
    <property type="match status" value="2"/>
</dbReference>
<evidence type="ECO:0000256" key="7">
    <source>
        <dbReference type="SAM" id="MobiDB-lite"/>
    </source>
</evidence>
<keyword evidence="3" id="KW-0805">Transcription regulation</keyword>
<dbReference type="InterPro" id="IPR003657">
    <property type="entry name" value="WRKY_dom"/>
</dbReference>
<dbReference type="EMBL" id="SWLB01000019">
    <property type="protein sequence ID" value="KAF3325850.1"/>
    <property type="molecule type" value="Genomic_DNA"/>
</dbReference>
<evidence type="ECO:0000256" key="6">
    <source>
        <dbReference type="ARBA" id="ARBA00023242"/>
    </source>
</evidence>
<dbReference type="AlphaFoldDB" id="A0A833QIF6"/>
<keyword evidence="10" id="KW-1185">Reference proteome</keyword>
<evidence type="ECO:0000313" key="10">
    <source>
        <dbReference type="Proteomes" id="UP000623129"/>
    </source>
</evidence>
<dbReference type="GO" id="GO:0003700">
    <property type="term" value="F:DNA-binding transcription factor activity"/>
    <property type="evidence" value="ECO:0007669"/>
    <property type="project" value="InterPro"/>
</dbReference>
<dbReference type="Proteomes" id="UP000623129">
    <property type="component" value="Unassembled WGS sequence"/>
</dbReference>
<feature type="compositionally biased region" description="Polar residues" evidence="7">
    <location>
        <begin position="301"/>
        <end position="310"/>
    </location>
</feature>
<accession>A0A833QIF6</accession>
<reference evidence="9" key="1">
    <citation type="submission" date="2020-01" db="EMBL/GenBank/DDBJ databases">
        <title>Genome sequence of Kobresia littledalei, the first chromosome-level genome in the family Cyperaceae.</title>
        <authorList>
            <person name="Qu G."/>
        </authorList>
    </citation>
    <scope>NUCLEOTIDE SEQUENCE</scope>
    <source>
        <strain evidence="9">C.B.Clarke</strain>
        <tissue evidence="9">Leaf</tissue>
    </source>
</reference>
<feature type="compositionally biased region" description="Polar residues" evidence="7">
    <location>
        <begin position="146"/>
        <end position="157"/>
    </location>
</feature>
<evidence type="ECO:0000256" key="1">
    <source>
        <dbReference type="ARBA" id="ARBA00004123"/>
    </source>
</evidence>
<feature type="compositionally biased region" description="Polar residues" evidence="7">
    <location>
        <begin position="471"/>
        <end position="481"/>
    </location>
</feature>